<dbReference type="Proteomes" id="UP000504637">
    <property type="component" value="Unplaced"/>
</dbReference>
<organism evidence="3">
    <name type="scientific">Dissoconium aciculare CBS 342.82</name>
    <dbReference type="NCBI Taxonomy" id="1314786"/>
    <lineage>
        <taxon>Eukaryota</taxon>
        <taxon>Fungi</taxon>
        <taxon>Dikarya</taxon>
        <taxon>Ascomycota</taxon>
        <taxon>Pezizomycotina</taxon>
        <taxon>Dothideomycetes</taxon>
        <taxon>Dothideomycetidae</taxon>
        <taxon>Mycosphaerellales</taxon>
        <taxon>Dissoconiaceae</taxon>
        <taxon>Dissoconium</taxon>
    </lineage>
</organism>
<protein>
    <recommendedName>
        <fullName evidence="4">NTF2-like protein</fullName>
    </recommendedName>
</protein>
<dbReference type="InterPro" id="IPR009959">
    <property type="entry name" value="Cyclase_SnoaL-like"/>
</dbReference>
<dbReference type="Gene3D" id="3.10.450.50">
    <property type="match status" value="1"/>
</dbReference>
<gene>
    <name evidence="3" type="ORF">K489DRAFT_334925</name>
</gene>
<evidence type="ECO:0000313" key="2">
    <source>
        <dbReference type="Proteomes" id="UP000504637"/>
    </source>
</evidence>
<evidence type="ECO:0008006" key="4">
    <source>
        <dbReference type="Google" id="ProtNLM"/>
    </source>
</evidence>
<sequence length="397" mass="44193">MTFTEPPRPVPPPSPEAIGPGLTLLRPQTRKGVGPGLIVLVDDFAAGVDIRNGVPSPLMKWAEEGYNVIEVTSKAWDGFLNPIDECVASLSAPGICEDPGKLGLLCYSEALERRLRTHELPRSAIVAAVLYGDAIDTASENARIPFLIHSRKELQNKPELSKSYAYPEQASSRFATPYNEDFSYAAEAISHTRNLTFLKRHMGGPYFDLETIWDEHTYYEFEARSVEHTMNTMVAEPYVNHIPTLTGGIGREALTNFYRDHFVFSNPEGTSLDLISRTVGVDRVVDEFIFKLNHNKVVDWLLPGVPPTFRDLAIPFIAIVNIRGDRLYHEHITWDQATVLRQAGVLPDTLPFGKDAGEEVRLPVAGAEAVAKMRDKNSVASNQMFQYGVQIVSKEAR</sequence>
<dbReference type="PANTHER" id="PTHR38436">
    <property type="entry name" value="POLYKETIDE CYCLASE SNOAL-LIKE DOMAIN"/>
    <property type="match status" value="1"/>
</dbReference>
<evidence type="ECO:0000313" key="3">
    <source>
        <dbReference type="RefSeq" id="XP_033461015.1"/>
    </source>
</evidence>
<dbReference type="AlphaFoldDB" id="A0A6J3M8Q1"/>
<accession>A0A6J3M8Q1</accession>
<feature type="region of interest" description="Disordered" evidence="1">
    <location>
        <begin position="1"/>
        <end position="20"/>
    </location>
</feature>
<dbReference type="RefSeq" id="XP_033461015.1">
    <property type="nucleotide sequence ID" value="XM_033602184.1"/>
</dbReference>
<reference evidence="3" key="2">
    <citation type="submission" date="2020-04" db="EMBL/GenBank/DDBJ databases">
        <authorList>
            <consortium name="NCBI Genome Project"/>
        </authorList>
    </citation>
    <scope>NUCLEOTIDE SEQUENCE</scope>
    <source>
        <strain evidence="3">CBS 342.82</strain>
    </source>
</reference>
<dbReference type="OrthoDB" id="5440at2759"/>
<keyword evidence="2" id="KW-1185">Reference proteome</keyword>
<dbReference type="GO" id="GO:0030638">
    <property type="term" value="P:polyketide metabolic process"/>
    <property type="evidence" value="ECO:0007669"/>
    <property type="project" value="InterPro"/>
</dbReference>
<dbReference type="SUPFAM" id="SSF54427">
    <property type="entry name" value="NTF2-like"/>
    <property type="match status" value="1"/>
</dbReference>
<proteinExistence type="predicted"/>
<dbReference type="PANTHER" id="PTHR38436:SF3">
    <property type="entry name" value="CARBOXYMETHYLENEBUTENOLIDASE-RELATED"/>
    <property type="match status" value="1"/>
</dbReference>
<reference evidence="3" key="1">
    <citation type="submission" date="2020-01" db="EMBL/GenBank/DDBJ databases">
        <authorList>
            <consortium name="DOE Joint Genome Institute"/>
            <person name="Haridas S."/>
            <person name="Albert R."/>
            <person name="Binder M."/>
            <person name="Bloem J."/>
            <person name="Labutti K."/>
            <person name="Salamov A."/>
            <person name="Andreopoulos B."/>
            <person name="Baker S.E."/>
            <person name="Barry K."/>
            <person name="Bills G."/>
            <person name="Bluhm B.H."/>
            <person name="Cannon C."/>
            <person name="Castanera R."/>
            <person name="Culley D.E."/>
            <person name="Daum C."/>
            <person name="Ezra D."/>
            <person name="Gonzalez J.B."/>
            <person name="Henrissat B."/>
            <person name="Kuo A."/>
            <person name="Liang C."/>
            <person name="Lipzen A."/>
            <person name="Lutzoni F."/>
            <person name="Magnuson J."/>
            <person name="Mondo S."/>
            <person name="Nolan M."/>
            <person name="Ohm R."/>
            <person name="Pangilinan J."/>
            <person name="Park H.-J."/>
            <person name="Ramirez L."/>
            <person name="Alfaro M."/>
            <person name="Sun H."/>
            <person name="Tritt A."/>
            <person name="Yoshinaga Y."/>
            <person name="Zwiers L.-H."/>
            <person name="Turgeon B.G."/>
            <person name="Goodwin S.B."/>
            <person name="Spatafora J.W."/>
            <person name="Crous P.W."/>
            <person name="Grigoriev I.V."/>
        </authorList>
    </citation>
    <scope>NUCLEOTIDE SEQUENCE</scope>
    <source>
        <strain evidence="3">CBS 342.82</strain>
    </source>
</reference>
<dbReference type="GeneID" id="54359984"/>
<feature type="compositionally biased region" description="Pro residues" evidence="1">
    <location>
        <begin position="1"/>
        <end position="15"/>
    </location>
</feature>
<evidence type="ECO:0000256" key="1">
    <source>
        <dbReference type="SAM" id="MobiDB-lite"/>
    </source>
</evidence>
<name>A0A6J3M8Q1_9PEZI</name>
<dbReference type="InterPro" id="IPR032710">
    <property type="entry name" value="NTF2-like_dom_sf"/>
</dbReference>
<reference evidence="3" key="3">
    <citation type="submission" date="2025-08" db="UniProtKB">
        <authorList>
            <consortium name="RefSeq"/>
        </authorList>
    </citation>
    <scope>IDENTIFICATION</scope>
    <source>
        <strain evidence="3">CBS 342.82</strain>
    </source>
</reference>